<sequence>MLSRTPPGFADGRRPRRGIRPGVGLRFGTGGGHAADALAAWFMLREIEFAAARTQDLEAAGGTVTLRVPLHKAATGGQTELTMRQLRCACRSAVSPLCPYRLGVRHVERLKAAGVWFRDGPLFPDSSGATWEKSSAILLFRRVLMAAGIQTTAVDHTGAPVQLFGGHLARVAGASWLASKGVSTYMVPGKARHTQIPVVLHLLTMVGYPDVAGMTADLTDGFDMLGELRRGTGWKPRTDGRYANPASLDTLASVNWNYVRDRTSRPKTGEYTEKLLAELVEETRLGRVVGPTRPPAGWNIATVPLIDLVTGADRLEDENGATKVRRGEDWRRAGHNATVKAHDVPTHHFVDDYVDIIRRVVELVGPEQAEALRIFGHDLLNAYRQWPVKEPAHSGTFLPAPNGVTMWFHMAMCFGAAASVWNLNRTADALQALKRVLLWIVSGHYVDDFNGVDLDELAPGAFEGMAEFLDQLGLQTKPSKAQKPATEHIVQGVLVSITRAGVVLQPTPARLQKVLATIDTALAEDELAPDVASRLAGRLNFVTQSTFGAVGKAALQPVYSRAHDAAAASVVPYVDDGMPQAIIYADAFYQPGEVRHKAGQIPAEVAVKPGTRGQNGWGYVVRIGDEVYYDYGVAPAEFLHVFSARKAFIYVLEILAQVLALVTMGRRLPQRWLAFIDNVAGQWAITKGYGKDPAVNGILASFWATASLSDWLPDFRRVPSKANVADAVSRGDLSAAHRHGWTRIQSPVASILKTLARAAEDLEFAVNGAADELVNLAA</sequence>
<reference evidence="3 4" key="1">
    <citation type="submission" date="2016-02" db="EMBL/GenBank/DDBJ databases">
        <title>Genome analysis of coral dinoflagellate symbionts highlights evolutionary adaptations to a symbiotic lifestyle.</title>
        <authorList>
            <person name="Aranda M."/>
            <person name="Li Y."/>
            <person name="Liew Y.J."/>
            <person name="Baumgarten S."/>
            <person name="Simakov O."/>
            <person name="Wilson M."/>
            <person name="Piel J."/>
            <person name="Ashoor H."/>
            <person name="Bougouffa S."/>
            <person name="Bajic V.B."/>
            <person name="Ryu T."/>
            <person name="Ravasi T."/>
            <person name="Bayer T."/>
            <person name="Micklem G."/>
            <person name="Kim H."/>
            <person name="Bhak J."/>
            <person name="Lajeunesse T.C."/>
            <person name="Voolstra C.R."/>
        </authorList>
    </citation>
    <scope>NUCLEOTIDE SEQUENCE [LARGE SCALE GENOMIC DNA]</scope>
    <source>
        <strain evidence="3 4">CCMP2467</strain>
    </source>
</reference>
<dbReference type="OrthoDB" id="447386at2759"/>
<feature type="region of interest" description="Disordered" evidence="2">
    <location>
        <begin position="1"/>
        <end position="24"/>
    </location>
</feature>
<evidence type="ECO:0000313" key="4">
    <source>
        <dbReference type="Proteomes" id="UP000186817"/>
    </source>
</evidence>
<name>A0A1Q9D8P6_SYMMI</name>
<comment type="caution">
    <text evidence="3">The sequence shown here is derived from an EMBL/GenBank/DDBJ whole genome shotgun (WGS) entry which is preliminary data.</text>
</comment>
<dbReference type="Proteomes" id="UP000186817">
    <property type="component" value="Unassembled WGS sequence"/>
</dbReference>
<dbReference type="PANTHER" id="PTHR33050:SF7">
    <property type="entry name" value="RIBONUCLEASE H"/>
    <property type="match status" value="1"/>
</dbReference>
<dbReference type="InterPro" id="IPR052055">
    <property type="entry name" value="Hepadnavirus_pol/RT"/>
</dbReference>
<evidence type="ECO:0000256" key="2">
    <source>
        <dbReference type="SAM" id="MobiDB-lite"/>
    </source>
</evidence>
<protein>
    <submittedName>
        <fullName evidence="3">Uncharacterized protein</fullName>
    </submittedName>
</protein>
<dbReference type="PANTHER" id="PTHR33050">
    <property type="entry name" value="REVERSE TRANSCRIPTASE DOMAIN-CONTAINING PROTEIN"/>
    <property type="match status" value="1"/>
</dbReference>
<dbReference type="InterPro" id="IPR013762">
    <property type="entry name" value="Integrase-like_cat_sf"/>
</dbReference>
<organism evidence="3 4">
    <name type="scientific">Symbiodinium microadriaticum</name>
    <name type="common">Dinoflagellate</name>
    <name type="synonym">Zooxanthella microadriatica</name>
    <dbReference type="NCBI Taxonomy" id="2951"/>
    <lineage>
        <taxon>Eukaryota</taxon>
        <taxon>Sar</taxon>
        <taxon>Alveolata</taxon>
        <taxon>Dinophyceae</taxon>
        <taxon>Suessiales</taxon>
        <taxon>Symbiodiniaceae</taxon>
        <taxon>Symbiodinium</taxon>
    </lineage>
</organism>
<dbReference type="SUPFAM" id="SSF56349">
    <property type="entry name" value="DNA breaking-rejoining enzymes"/>
    <property type="match status" value="1"/>
</dbReference>
<gene>
    <name evidence="3" type="ORF">AK812_SmicGene26785</name>
</gene>
<keyword evidence="4" id="KW-1185">Reference proteome</keyword>
<dbReference type="Gene3D" id="1.10.443.10">
    <property type="entry name" value="Intergrase catalytic core"/>
    <property type="match status" value="1"/>
</dbReference>
<proteinExistence type="predicted"/>
<dbReference type="GO" id="GO:0006310">
    <property type="term" value="P:DNA recombination"/>
    <property type="evidence" value="ECO:0007669"/>
    <property type="project" value="UniProtKB-KW"/>
</dbReference>
<dbReference type="AlphaFoldDB" id="A0A1Q9D8P6"/>
<dbReference type="EMBL" id="LSRX01000661">
    <property type="protein sequence ID" value="OLP91516.1"/>
    <property type="molecule type" value="Genomic_DNA"/>
</dbReference>
<evidence type="ECO:0000313" key="3">
    <source>
        <dbReference type="EMBL" id="OLP91516.1"/>
    </source>
</evidence>
<keyword evidence="1" id="KW-0233">DNA recombination</keyword>
<dbReference type="GO" id="GO:0003677">
    <property type="term" value="F:DNA binding"/>
    <property type="evidence" value="ECO:0007669"/>
    <property type="project" value="InterPro"/>
</dbReference>
<dbReference type="InterPro" id="IPR011010">
    <property type="entry name" value="DNA_brk_join_enz"/>
</dbReference>
<accession>A0A1Q9D8P6</accession>
<dbReference type="GO" id="GO:0015074">
    <property type="term" value="P:DNA integration"/>
    <property type="evidence" value="ECO:0007669"/>
    <property type="project" value="InterPro"/>
</dbReference>
<evidence type="ECO:0000256" key="1">
    <source>
        <dbReference type="ARBA" id="ARBA00023172"/>
    </source>
</evidence>
<dbReference type="OMA" id="ITECPRR"/>